<evidence type="ECO:0000256" key="7">
    <source>
        <dbReference type="ARBA" id="ARBA00022803"/>
    </source>
</evidence>
<feature type="compositionally biased region" description="Polar residues" evidence="13">
    <location>
        <begin position="615"/>
        <end position="637"/>
    </location>
</feature>
<evidence type="ECO:0000256" key="8">
    <source>
        <dbReference type="ARBA" id="ARBA00022824"/>
    </source>
</evidence>
<evidence type="ECO:0000256" key="1">
    <source>
        <dbReference type="ARBA" id="ARBA00004240"/>
    </source>
</evidence>
<dbReference type="GO" id="GO:0005783">
    <property type="term" value="C:endoplasmic reticulum"/>
    <property type="evidence" value="ECO:0007669"/>
    <property type="project" value="UniProtKB-SubCell"/>
</dbReference>
<dbReference type="PANTHER" id="PTHR14094:SF9">
    <property type="entry name" value="SIGNAL RECOGNITION PARTICLE SUBUNIT SRP72"/>
    <property type="match status" value="1"/>
</dbReference>
<evidence type="ECO:0000256" key="9">
    <source>
        <dbReference type="ARBA" id="ARBA00023135"/>
    </source>
</evidence>
<sequence length="654" mass="73420">MSTPKETNIRSSYIELNKYGLSGEYEKALKAANKILQLAPDESKAFQCKIVSLIQLSKFNDAHKALTSNNKLSTELIFYKAYCEYRLNKPQDALTTVDSAASLTPELKELRAQILYRLENYNDCLSVYRDIVKNTSDDYEDERATNMSAVIANMYTENPNKAPLTQQQSEHTYELCYNVACMLVGQKKYKEAEAKLVACQEQCKKMLEEDGASEEDILEELAILKVQQAYCQQQQDRIAEATVLYNEALKHKASDASLVAVAGNNLTTINGDQNVFDSKKKMKAATSDAAQQKLNYKQRKSIALNNALLSLYTNQSELCKQLCSHLNKTYPTEVLNSELIKATLLAKENNIVQATNVLQAHAKKYPDDALAARLACVQLLLSQSERAEAIKQLKNLDETRFKPGIVSALVTLLQGEGRINEASVILKEAVEWYKKNKENAGDLESMWRQAADFHLRGGEPETAASSLEQLLKINPNDVKTLARLVVAYVQFNPSKALTASQRLPVLGLSENDLETLENTNWAMGSKNKKPASKVEASPGTPGTELLQKSKTKKNRKRKGKLPKNYDASQTPDPERWLPKHERTGFRKKRDRRTRDIIKGSQGMATGAADQYDMTKAQNLQNKNSPVPQTTPDTQGPRQQQRKVTQKKKKKGNKW</sequence>
<feature type="region of interest" description="Disordered" evidence="13">
    <location>
        <begin position="519"/>
        <end position="654"/>
    </location>
</feature>
<evidence type="ECO:0000256" key="13">
    <source>
        <dbReference type="SAM" id="MobiDB-lite"/>
    </source>
</evidence>
<accession>A0A6M2DSB5</accession>
<evidence type="ECO:0000256" key="10">
    <source>
        <dbReference type="ARBA" id="ARBA00023274"/>
    </source>
</evidence>
<comment type="similarity">
    <text evidence="3 11">Belongs to the SRP72 family.</text>
</comment>
<comment type="subcellular location">
    <subcellularLocation>
        <location evidence="2 11">Cytoplasm</location>
    </subcellularLocation>
    <subcellularLocation>
        <location evidence="1">Endoplasmic reticulum</location>
    </subcellularLocation>
</comment>
<reference evidence="15" key="1">
    <citation type="submission" date="2020-03" db="EMBL/GenBank/DDBJ databases">
        <title>Transcriptomic Profiling of the Digestive Tract of the Rat Flea, Xenopsylla cheopis, Following Blood Feeding and Infection with Yersinia pestis.</title>
        <authorList>
            <person name="Bland D.M."/>
            <person name="Martens C.A."/>
            <person name="Virtaneva K."/>
            <person name="Kanakabandi K."/>
            <person name="Long D."/>
            <person name="Rosenke R."/>
            <person name="Saturday G.A."/>
            <person name="Hoyt F.H."/>
            <person name="Bruno D.P."/>
            <person name="Ribeiro J.M.C."/>
            <person name="Hinnebusch J."/>
        </authorList>
    </citation>
    <scope>NUCLEOTIDE SEQUENCE</scope>
</reference>
<keyword evidence="5 11" id="KW-0963">Cytoplasm</keyword>
<dbReference type="GO" id="GO:0005786">
    <property type="term" value="C:signal recognition particle, endoplasmic reticulum targeting"/>
    <property type="evidence" value="ECO:0007669"/>
    <property type="project" value="UniProtKB-UniRule"/>
</dbReference>
<keyword evidence="10 11" id="KW-0687">Ribonucleoprotein</keyword>
<dbReference type="InterPro" id="IPR011990">
    <property type="entry name" value="TPR-like_helical_dom_sf"/>
</dbReference>
<feature type="compositionally biased region" description="Basic residues" evidence="13">
    <location>
        <begin position="549"/>
        <end position="561"/>
    </location>
</feature>
<proteinExistence type="inferred from homology"/>
<dbReference type="EMBL" id="GIIL01003941">
    <property type="protein sequence ID" value="NOV47667.1"/>
    <property type="molecule type" value="Transcribed_RNA"/>
</dbReference>
<dbReference type="InterPro" id="IPR031545">
    <property type="entry name" value="SRP72_TPR-like"/>
</dbReference>
<dbReference type="PROSITE" id="PS50005">
    <property type="entry name" value="TPR"/>
    <property type="match status" value="1"/>
</dbReference>
<dbReference type="Pfam" id="PF17004">
    <property type="entry name" value="SRP_TPR_like"/>
    <property type="match status" value="1"/>
</dbReference>
<evidence type="ECO:0000256" key="12">
    <source>
        <dbReference type="PROSITE-ProRule" id="PRU00339"/>
    </source>
</evidence>
<dbReference type="Gene3D" id="1.25.40.10">
    <property type="entry name" value="Tetratricopeptide repeat domain"/>
    <property type="match status" value="2"/>
</dbReference>
<dbReference type="GO" id="GO:0006614">
    <property type="term" value="P:SRP-dependent cotranslational protein targeting to membrane"/>
    <property type="evidence" value="ECO:0007669"/>
    <property type="project" value="UniProtKB-UniRule"/>
</dbReference>
<keyword evidence="7 12" id="KW-0802">TPR repeat</keyword>
<dbReference type="AlphaFoldDB" id="A0A6M2DSB5"/>
<dbReference type="SMART" id="SM00028">
    <property type="entry name" value="TPR"/>
    <property type="match status" value="5"/>
</dbReference>
<dbReference type="InterPro" id="IPR026270">
    <property type="entry name" value="SRP72"/>
</dbReference>
<evidence type="ECO:0000259" key="14">
    <source>
        <dbReference type="Pfam" id="PF08492"/>
    </source>
</evidence>
<evidence type="ECO:0000256" key="4">
    <source>
        <dbReference type="ARBA" id="ARBA00018350"/>
    </source>
</evidence>
<feature type="repeat" description="TPR" evidence="12">
    <location>
        <begin position="444"/>
        <end position="477"/>
    </location>
</feature>
<comment type="function">
    <text evidence="11">Component of the signal recognition particle (SRP) complex, a ribonucleoprotein complex that mediates the cotranslational targeting of secretory and membrane proteins to the endoplasmic reticulum (ER).</text>
</comment>
<feature type="compositionally biased region" description="Basic and acidic residues" evidence="13">
    <location>
        <begin position="572"/>
        <end position="584"/>
    </location>
</feature>
<evidence type="ECO:0000313" key="15">
    <source>
        <dbReference type="EMBL" id="NOV47667.1"/>
    </source>
</evidence>
<keyword evidence="8" id="KW-0256">Endoplasmic reticulum</keyword>
<feature type="compositionally biased region" description="Basic residues" evidence="13">
    <location>
        <begin position="639"/>
        <end position="654"/>
    </location>
</feature>
<dbReference type="PANTHER" id="PTHR14094">
    <property type="entry name" value="SIGNAL RECOGNITION PARTICLE 72"/>
    <property type="match status" value="1"/>
</dbReference>
<dbReference type="InterPro" id="IPR013699">
    <property type="entry name" value="Signal_recog_part_SRP72_RNA-bd"/>
</dbReference>
<feature type="domain" description="Signal recognition particle SRP72 subunit RNA-binding" evidence="14">
    <location>
        <begin position="532"/>
        <end position="587"/>
    </location>
</feature>
<keyword evidence="9 11" id="KW-0733">Signal recognition particle</keyword>
<evidence type="ECO:0000256" key="5">
    <source>
        <dbReference type="ARBA" id="ARBA00022490"/>
    </source>
</evidence>
<dbReference type="GO" id="GO:0043022">
    <property type="term" value="F:ribosome binding"/>
    <property type="evidence" value="ECO:0007669"/>
    <property type="project" value="TreeGrafter"/>
</dbReference>
<dbReference type="FunFam" id="1.25.40.10:FF:000062">
    <property type="entry name" value="Signal recognition particle subunit SRP72"/>
    <property type="match status" value="1"/>
</dbReference>
<dbReference type="InterPro" id="IPR019734">
    <property type="entry name" value="TPR_rpt"/>
</dbReference>
<dbReference type="GO" id="GO:0008312">
    <property type="term" value="F:7S RNA binding"/>
    <property type="evidence" value="ECO:0007669"/>
    <property type="project" value="InterPro"/>
</dbReference>
<name>A0A6M2DSB5_XENCH</name>
<keyword evidence="6" id="KW-0677">Repeat</keyword>
<protein>
    <recommendedName>
        <fullName evidence="4 11">Signal recognition particle subunit SRP72</fullName>
    </recommendedName>
</protein>
<organism evidence="15">
    <name type="scientific">Xenopsylla cheopis</name>
    <name type="common">Oriental rat flea</name>
    <name type="synonym">Pulex cheopis</name>
    <dbReference type="NCBI Taxonomy" id="163159"/>
    <lineage>
        <taxon>Eukaryota</taxon>
        <taxon>Metazoa</taxon>
        <taxon>Ecdysozoa</taxon>
        <taxon>Arthropoda</taxon>
        <taxon>Hexapoda</taxon>
        <taxon>Insecta</taxon>
        <taxon>Pterygota</taxon>
        <taxon>Neoptera</taxon>
        <taxon>Endopterygota</taxon>
        <taxon>Siphonaptera</taxon>
        <taxon>Pulicidae</taxon>
        <taxon>Xenopsyllinae</taxon>
        <taxon>Xenopsylla</taxon>
    </lineage>
</organism>
<dbReference type="Pfam" id="PF08492">
    <property type="entry name" value="SRP72"/>
    <property type="match status" value="1"/>
</dbReference>
<evidence type="ECO:0000256" key="3">
    <source>
        <dbReference type="ARBA" id="ARBA00007676"/>
    </source>
</evidence>
<evidence type="ECO:0000256" key="11">
    <source>
        <dbReference type="PIRNR" id="PIRNR038922"/>
    </source>
</evidence>
<evidence type="ECO:0000256" key="6">
    <source>
        <dbReference type="ARBA" id="ARBA00022737"/>
    </source>
</evidence>
<evidence type="ECO:0000256" key="2">
    <source>
        <dbReference type="ARBA" id="ARBA00004496"/>
    </source>
</evidence>
<dbReference type="SUPFAM" id="SSF48452">
    <property type="entry name" value="TPR-like"/>
    <property type="match status" value="2"/>
</dbReference>
<dbReference type="PIRSF" id="PIRSF038922">
    <property type="entry name" value="SRP72"/>
    <property type="match status" value="1"/>
</dbReference>